<accession>A0A1X2GLS2</accession>
<feature type="transmembrane region" description="Helical" evidence="1">
    <location>
        <begin position="6"/>
        <end position="29"/>
    </location>
</feature>
<evidence type="ECO:0000256" key="1">
    <source>
        <dbReference type="SAM" id="Phobius"/>
    </source>
</evidence>
<reference evidence="2 3" key="1">
    <citation type="submission" date="2016-07" db="EMBL/GenBank/DDBJ databases">
        <title>Pervasive Adenine N6-methylation of Active Genes in Fungi.</title>
        <authorList>
            <consortium name="DOE Joint Genome Institute"/>
            <person name="Mondo S.J."/>
            <person name="Dannebaum R.O."/>
            <person name="Kuo R.C."/>
            <person name="Labutti K."/>
            <person name="Haridas S."/>
            <person name="Kuo A."/>
            <person name="Salamov A."/>
            <person name="Ahrendt S.R."/>
            <person name="Lipzen A."/>
            <person name="Sullivan W."/>
            <person name="Andreopoulos W.B."/>
            <person name="Clum A."/>
            <person name="Lindquist E."/>
            <person name="Daum C."/>
            <person name="Ramamoorthy G.K."/>
            <person name="Gryganskyi A."/>
            <person name="Culley D."/>
            <person name="Magnuson J.K."/>
            <person name="James T.Y."/>
            <person name="O'Malley M.A."/>
            <person name="Stajich J.E."/>
            <person name="Spatafora J.W."/>
            <person name="Visel A."/>
            <person name="Grigoriev I.V."/>
        </authorList>
    </citation>
    <scope>NUCLEOTIDE SEQUENCE [LARGE SCALE GENOMIC DNA]</scope>
    <source>
        <strain evidence="2 3">NRRL 3301</strain>
    </source>
</reference>
<proteinExistence type="predicted"/>
<name>A0A1X2GLS2_9FUNG</name>
<dbReference type="EMBL" id="MCGT01000009">
    <property type="protein sequence ID" value="ORX56724.1"/>
    <property type="molecule type" value="Genomic_DNA"/>
</dbReference>
<sequence length="67" mass="7833">MNRTVAMVINFMLTFCVILVYPTFDFWLVRPKRGMGRLKKQDGPMALSSKYRVWCLKSSLYGTDFGF</sequence>
<keyword evidence="3" id="KW-1185">Reference proteome</keyword>
<dbReference type="AlphaFoldDB" id="A0A1X2GLS2"/>
<keyword evidence="1" id="KW-1133">Transmembrane helix</keyword>
<keyword evidence="1" id="KW-0812">Transmembrane</keyword>
<gene>
    <name evidence="2" type="ORF">DM01DRAFT_85328</name>
</gene>
<evidence type="ECO:0000313" key="2">
    <source>
        <dbReference type="EMBL" id="ORX56724.1"/>
    </source>
</evidence>
<comment type="caution">
    <text evidence="2">The sequence shown here is derived from an EMBL/GenBank/DDBJ whole genome shotgun (WGS) entry which is preliminary data.</text>
</comment>
<organism evidence="2 3">
    <name type="scientific">Hesseltinella vesiculosa</name>
    <dbReference type="NCBI Taxonomy" id="101127"/>
    <lineage>
        <taxon>Eukaryota</taxon>
        <taxon>Fungi</taxon>
        <taxon>Fungi incertae sedis</taxon>
        <taxon>Mucoromycota</taxon>
        <taxon>Mucoromycotina</taxon>
        <taxon>Mucoromycetes</taxon>
        <taxon>Mucorales</taxon>
        <taxon>Cunninghamellaceae</taxon>
        <taxon>Hesseltinella</taxon>
    </lineage>
</organism>
<dbReference type="Proteomes" id="UP000242146">
    <property type="component" value="Unassembled WGS sequence"/>
</dbReference>
<protein>
    <submittedName>
        <fullName evidence="2">Uncharacterized protein</fullName>
    </submittedName>
</protein>
<evidence type="ECO:0000313" key="3">
    <source>
        <dbReference type="Proteomes" id="UP000242146"/>
    </source>
</evidence>
<keyword evidence="1" id="KW-0472">Membrane</keyword>